<dbReference type="Proteomes" id="UP000769156">
    <property type="component" value="Unassembled WGS sequence"/>
</dbReference>
<dbReference type="EMBL" id="DYVY01000079">
    <property type="protein sequence ID" value="HJF94144.1"/>
    <property type="molecule type" value="Genomic_DNA"/>
</dbReference>
<comment type="caution">
    <text evidence="2">The sequence shown here is derived from an EMBL/GenBank/DDBJ whole genome shotgun (WGS) entry which is preliminary data.</text>
</comment>
<name>A0A921HZM5_9FIRM</name>
<dbReference type="InterPro" id="IPR004843">
    <property type="entry name" value="Calcineurin-like_PHP"/>
</dbReference>
<dbReference type="Gene3D" id="3.60.21.10">
    <property type="match status" value="1"/>
</dbReference>
<organism evidence="2 3">
    <name type="scientific">Lachnoclostridium phocaeense</name>
    <dbReference type="NCBI Taxonomy" id="1871021"/>
    <lineage>
        <taxon>Bacteria</taxon>
        <taxon>Bacillati</taxon>
        <taxon>Bacillota</taxon>
        <taxon>Clostridia</taxon>
        <taxon>Lachnospirales</taxon>
        <taxon>Lachnospiraceae</taxon>
    </lineage>
</organism>
<evidence type="ECO:0000259" key="1">
    <source>
        <dbReference type="Pfam" id="PF00149"/>
    </source>
</evidence>
<reference evidence="2" key="2">
    <citation type="submission" date="2021-09" db="EMBL/GenBank/DDBJ databases">
        <authorList>
            <person name="Gilroy R."/>
        </authorList>
    </citation>
    <scope>NUCLEOTIDE SEQUENCE</scope>
    <source>
        <strain evidence="2">ChiSjej5B23-16112</strain>
    </source>
</reference>
<dbReference type="GO" id="GO:0016787">
    <property type="term" value="F:hydrolase activity"/>
    <property type="evidence" value="ECO:0007669"/>
    <property type="project" value="InterPro"/>
</dbReference>
<accession>A0A921HZM5</accession>
<dbReference type="InterPro" id="IPR029052">
    <property type="entry name" value="Metallo-depent_PP-like"/>
</dbReference>
<evidence type="ECO:0000313" key="3">
    <source>
        <dbReference type="Proteomes" id="UP000769156"/>
    </source>
</evidence>
<gene>
    <name evidence="2" type="ORF">K8V82_05065</name>
</gene>
<dbReference type="SUPFAM" id="SSF56300">
    <property type="entry name" value="Metallo-dependent phosphatases"/>
    <property type="match status" value="1"/>
</dbReference>
<evidence type="ECO:0000313" key="2">
    <source>
        <dbReference type="EMBL" id="HJF94144.1"/>
    </source>
</evidence>
<reference evidence="2" key="1">
    <citation type="journal article" date="2021" name="PeerJ">
        <title>Extensive microbial diversity within the chicken gut microbiome revealed by metagenomics and culture.</title>
        <authorList>
            <person name="Gilroy R."/>
            <person name="Ravi A."/>
            <person name="Getino M."/>
            <person name="Pursley I."/>
            <person name="Horton D.L."/>
            <person name="Alikhan N.F."/>
            <person name="Baker D."/>
            <person name="Gharbi K."/>
            <person name="Hall N."/>
            <person name="Watson M."/>
            <person name="Adriaenssens E.M."/>
            <person name="Foster-Nyarko E."/>
            <person name="Jarju S."/>
            <person name="Secka A."/>
            <person name="Antonio M."/>
            <person name="Oren A."/>
            <person name="Chaudhuri R.R."/>
            <person name="La Ragione R."/>
            <person name="Hildebrand F."/>
            <person name="Pallen M.J."/>
        </authorList>
    </citation>
    <scope>NUCLEOTIDE SEQUENCE</scope>
    <source>
        <strain evidence="2">ChiSjej5B23-16112</strain>
    </source>
</reference>
<dbReference type="OrthoDB" id="9787800at2"/>
<dbReference type="Pfam" id="PF00149">
    <property type="entry name" value="Metallophos"/>
    <property type="match status" value="1"/>
</dbReference>
<proteinExistence type="predicted"/>
<dbReference type="RefSeq" id="WP_076776233.1">
    <property type="nucleotide sequence ID" value="NZ_CALKQL010000041.1"/>
</dbReference>
<sequence length="231" mass="27127">MIYLTGDTHAVFDRIDDFCRERRTTREDILIILGDAGINYFLGNKAAAIKEHLAELPLTFFCIHGNHEQRPFAIKTYRETLWSGAVAYVEDAYPSLLFAKDGEIYDFDGKKAIAIGGAYSVDKFYRQKKGYAWYDNEQPSPGIKKYVEEQLDRAEWKVDYVLSHTLPLKYEPVDKYLPFIDQSMVDKSTEIWLEKIEEKLDYQRWYCGHYHTSRVIDRLRIMFEDYAVLGE</sequence>
<dbReference type="AlphaFoldDB" id="A0A921HZM5"/>
<feature type="domain" description="Calcineurin-like phosphoesterase" evidence="1">
    <location>
        <begin position="2"/>
        <end position="212"/>
    </location>
</feature>
<protein>
    <submittedName>
        <fullName evidence="2">Metallophosphoesterase</fullName>
    </submittedName>
</protein>